<comment type="caution">
    <text evidence="2">The sequence shown here is derived from an EMBL/GenBank/DDBJ whole genome shotgun (WGS) entry which is preliminary data.</text>
</comment>
<evidence type="ECO:0000256" key="1">
    <source>
        <dbReference type="SAM" id="MobiDB-lite"/>
    </source>
</evidence>
<dbReference type="GeneID" id="59290946"/>
<feature type="compositionally biased region" description="Basic and acidic residues" evidence="1">
    <location>
        <begin position="196"/>
        <end position="228"/>
    </location>
</feature>
<evidence type="ECO:0000313" key="3">
    <source>
        <dbReference type="Proteomes" id="UP000578531"/>
    </source>
</evidence>
<dbReference type="Proteomes" id="UP000578531">
    <property type="component" value="Unassembled WGS sequence"/>
</dbReference>
<keyword evidence="3" id="KW-1185">Reference proteome</keyword>
<dbReference type="RefSeq" id="XP_037162052.1">
    <property type="nucleotide sequence ID" value="XM_037311185.1"/>
</dbReference>
<feature type="region of interest" description="Disordered" evidence="1">
    <location>
        <begin position="196"/>
        <end position="299"/>
    </location>
</feature>
<feature type="compositionally biased region" description="Basic and acidic residues" evidence="1">
    <location>
        <begin position="1"/>
        <end position="34"/>
    </location>
</feature>
<sequence>MADRDWNVVETRSERKRNRDDELREERLRAEAPRRPHRTRNLAWFDATHPPPAGMAAEYDHIHAQRYGAEERMINGRHRRSNPNFPRNSGRDIAHARYVDSTQHRNIALESYLDAKRKNAAEIEKLDAEEKEYYEHATGSLLPSQHADMSGRALDLADAAYANGSLRTDAEDEFPYGQHSLPQAVAHHKYAQTAFDQHRRATSDHDRHERYRSSEVDDGKRDCYDRRVTTGTKPHTRSREHELPPRGYYSAYPTTPPAERSNGADYGSTPQCSRRDVGRGHNADNENTNNQPRTDWWED</sequence>
<feature type="compositionally biased region" description="Basic and acidic residues" evidence="1">
    <location>
        <begin position="273"/>
        <end position="284"/>
    </location>
</feature>
<proteinExistence type="predicted"/>
<organism evidence="2 3">
    <name type="scientific">Letharia columbiana</name>
    <dbReference type="NCBI Taxonomy" id="112416"/>
    <lineage>
        <taxon>Eukaryota</taxon>
        <taxon>Fungi</taxon>
        <taxon>Dikarya</taxon>
        <taxon>Ascomycota</taxon>
        <taxon>Pezizomycotina</taxon>
        <taxon>Lecanoromycetes</taxon>
        <taxon>OSLEUM clade</taxon>
        <taxon>Lecanoromycetidae</taxon>
        <taxon>Lecanorales</taxon>
        <taxon>Lecanorineae</taxon>
        <taxon>Parmeliaceae</taxon>
        <taxon>Letharia</taxon>
    </lineage>
</organism>
<protein>
    <submittedName>
        <fullName evidence="2">Uncharacterized protein</fullName>
    </submittedName>
</protein>
<feature type="region of interest" description="Disordered" evidence="1">
    <location>
        <begin position="1"/>
        <end position="37"/>
    </location>
</feature>
<reference evidence="2 3" key="1">
    <citation type="journal article" date="2020" name="Genomics">
        <title>Complete, high-quality genomes from long-read metagenomic sequencing of two wolf lichen thalli reveals enigmatic genome architecture.</title>
        <authorList>
            <person name="McKenzie S.K."/>
            <person name="Walston R.F."/>
            <person name="Allen J.L."/>
        </authorList>
    </citation>
    <scope>NUCLEOTIDE SEQUENCE [LARGE SCALE GENOMIC DNA]</scope>
    <source>
        <strain evidence="2">WasteWater2</strain>
    </source>
</reference>
<gene>
    <name evidence="2" type="ORF">HO173_009294</name>
</gene>
<accession>A0A8H6L205</accession>
<dbReference type="AlphaFoldDB" id="A0A8H6L205"/>
<evidence type="ECO:0000313" key="2">
    <source>
        <dbReference type="EMBL" id="KAF6232626.1"/>
    </source>
</evidence>
<dbReference type="EMBL" id="JACCJC010000047">
    <property type="protein sequence ID" value="KAF6232626.1"/>
    <property type="molecule type" value="Genomic_DNA"/>
</dbReference>
<name>A0A8H6L205_9LECA</name>